<evidence type="ECO:0000313" key="2">
    <source>
        <dbReference type="EMBL" id="MPM16830.1"/>
    </source>
</evidence>
<feature type="region of interest" description="Disordered" evidence="1">
    <location>
        <begin position="99"/>
        <end position="120"/>
    </location>
</feature>
<accession>A0A644XKW6</accession>
<dbReference type="EMBL" id="VSSQ01002685">
    <property type="protein sequence ID" value="MPM16830.1"/>
    <property type="molecule type" value="Genomic_DNA"/>
</dbReference>
<protein>
    <submittedName>
        <fullName evidence="2">Uncharacterized protein</fullName>
    </submittedName>
</protein>
<dbReference type="AlphaFoldDB" id="A0A644XKW6"/>
<sequence length="135" mass="14643">MLPQVQAAHFPDALPLAKHQIEVRTLPLRPGGRASVEPVNIPRRQSQRRAAVVEYADRTLQRGQKPLVVRQGREIRCLQLHRGGADAPEKVPVRVLRSGGDDGNLGGGATAPAGGDVFRGSDMPNDNAHYITLFN</sequence>
<proteinExistence type="predicted"/>
<reference evidence="2" key="1">
    <citation type="submission" date="2019-08" db="EMBL/GenBank/DDBJ databases">
        <authorList>
            <person name="Kucharzyk K."/>
            <person name="Murdoch R.W."/>
            <person name="Higgins S."/>
            <person name="Loffler F."/>
        </authorList>
    </citation>
    <scope>NUCLEOTIDE SEQUENCE</scope>
</reference>
<evidence type="ECO:0000256" key="1">
    <source>
        <dbReference type="SAM" id="MobiDB-lite"/>
    </source>
</evidence>
<name>A0A644XKW6_9ZZZZ</name>
<comment type="caution">
    <text evidence="2">The sequence shown here is derived from an EMBL/GenBank/DDBJ whole genome shotgun (WGS) entry which is preliminary data.</text>
</comment>
<gene>
    <name evidence="2" type="ORF">SDC9_63212</name>
</gene>
<organism evidence="2">
    <name type="scientific">bioreactor metagenome</name>
    <dbReference type="NCBI Taxonomy" id="1076179"/>
    <lineage>
        <taxon>unclassified sequences</taxon>
        <taxon>metagenomes</taxon>
        <taxon>ecological metagenomes</taxon>
    </lineage>
</organism>